<dbReference type="Gene3D" id="3.40.50.300">
    <property type="entry name" value="P-loop containing nucleotide triphosphate hydrolases"/>
    <property type="match status" value="1"/>
</dbReference>
<evidence type="ECO:0000256" key="6">
    <source>
        <dbReference type="ARBA" id="ARBA00023136"/>
    </source>
</evidence>
<dbReference type="InterPro" id="IPR027417">
    <property type="entry name" value="P-loop_NTPase"/>
</dbReference>
<dbReference type="Pfam" id="PF00664">
    <property type="entry name" value="ABC_membrane"/>
    <property type="match status" value="1"/>
</dbReference>
<evidence type="ECO:0000259" key="8">
    <source>
        <dbReference type="PROSITE" id="PS50893"/>
    </source>
</evidence>
<dbReference type="PANTHER" id="PTHR24221:SF248">
    <property type="entry name" value="ABC TRANSPORTER TRANSMEMBRANE REGION"/>
    <property type="match status" value="1"/>
</dbReference>
<dbReference type="InterPro" id="IPR036640">
    <property type="entry name" value="ABC1_TM_sf"/>
</dbReference>
<dbReference type="SUPFAM" id="SSF90123">
    <property type="entry name" value="ABC transporter transmembrane region"/>
    <property type="match status" value="1"/>
</dbReference>
<gene>
    <name evidence="10" type="ORF">Q7A36_32120</name>
</gene>
<feature type="transmembrane region" description="Helical" evidence="7">
    <location>
        <begin position="171"/>
        <end position="193"/>
    </location>
</feature>
<comment type="caution">
    <text evidence="10">The sequence shown here is derived from an EMBL/GenBank/DDBJ whole genome shotgun (WGS) entry which is preliminary data.</text>
</comment>
<evidence type="ECO:0000313" key="10">
    <source>
        <dbReference type="EMBL" id="MDO9713019.1"/>
    </source>
</evidence>
<feature type="transmembrane region" description="Helical" evidence="7">
    <location>
        <begin position="279"/>
        <end position="301"/>
    </location>
</feature>
<feature type="domain" description="ABC transporter" evidence="8">
    <location>
        <begin position="485"/>
        <end position="721"/>
    </location>
</feature>
<reference evidence="10 11" key="1">
    <citation type="submission" date="2023-08" db="EMBL/GenBank/DDBJ databases">
        <title>The draft genome sequence of Paracraurococcus sp. LOR1-02.</title>
        <authorList>
            <person name="Kingkaew E."/>
            <person name="Tanasupawat S."/>
        </authorList>
    </citation>
    <scope>NUCLEOTIDE SEQUENCE [LARGE SCALE GENOMIC DNA]</scope>
    <source>
        <strain evidence="10 11">LOR1-02</strain>
    </source>
</reference>
<name>A0ABT9E9Z1_9PROT</name>
<evidence type="ECO:0000313" key="11">
    <source>
        <dbReference type="Proteomes" id="UP001243009"/>
    </source>
</evidence>
<dbReference type="RefSeq" id="WP_305107880.1">
    <property type="nucleotide sequence ID" value="NZ_JAUTWS010000067.1"/>
</dbReference>
<sequence>MNAFSQSLPTASDGVATASDPGVLLLHPPGIQDTDLTRCLAAFLVALRWDGGMDDLLGALPHAEPRPDLTDIRNALAGLGYPTRPMRLRRGRLDARLLPALLIRRDHPAAVLYHDVNGTALLFDGGTGETRACIPEGLSGRLYLTMAPAAPNPRESWLGALARRFIPNAPVLLGISALVTVFGLTMPIFTMLVFDLVVTSHRPEVLTLLVPGAVTGLLGEIGFRALRQRALARIGERLDRLVSSAVFGQIMVLPAALVERAGTAAQISRLRDFAAIRDVLTGSFALALLDLPFTLLVLGLLLVLGGWIALVPILSAFAFILLFLASRGAVRRAINTASQAGQARDVLGIELLDAHRSLKLAGAEGRWAEAYAAAAARAALASARAAALSSRVTATAQVIVTLSGLSAMTLGVIAVLAGGMSAGALIAGMMLIWRVLAPMQTAFLMLSRWEQTRASIRQVDGMMSLEGERPAATRRRLAAPEHGDIVFQRVSLRYLPTAEPVLAGASFAIRHGELIAVTGSGGSGKSTLLRLVAGLYRPQSGVVRIGGHDVRAFDPTVLRRAVAYVPQSPDLLYGTIAQNLRLGLPSASDEDLHRACAEAHVLQAVEALPEGMATRLGDNATAGLPRSVLVRLCLARALLRNAPVLLLDEPVAGLDDDCAEAFAAVIASRRGRSTILMTTHRPSHVRLADRVLRIADGLVEEVPPAVAGRAASAAPPLLRMPVFQPPGRPT</sequence>
<keyword evidence="11" id="KW-1185">Reference proteome</keyword>
<dbReference type="EMBL" id="JAUTWS010000067">
    <property type="protein sequence ID" value="MDO9713019.1"/>
    <property type="molecule type" value="Genomic_DNA"/>
</dbReference>
<dbReference type="SMART" id="SM00382">
    <property type="entry name" value="AAA"/>
    <property type="match status" value="1"/>
</dbReference>
<dbReference type="Gene3D" id="1.20.1560.10">
    <property type="entry name" value="ABC transporter type 1, transmembrane domain"/>
    <property type="match status" value="1"/>
</dbReference>
<feature type="transmembrane region" description="Helical" evidence="7">
    <location>
        <begin position="307"/>
        <end position="325"/>
    </location>
</feature>
<dbReference type="PROSITE" id="PS50929">
    <property type="entry name" value="ABC_TM1F"/>
    <property type="match status" value="1"/>
</dbReference>
<dbReference type="InterPro" id="IPR011527">
    <property type="entry name" value="ABC1_TM_dom"/>
</dbReference>
<feature type="transmembrane region" description="Helical" evidence="7">
    <location>
        <begin position="205"/>
        <end position="223"/>
    </location>
</feature>
<keyword evidence="4 10" id="KW-0067">ATP-binding</keyword>
<keyword evidence="3" id="KW-0547">Nucleotide-binding</keyword>
<accession>A0ABT9E9Z1</accession>
<evidence type="ECO:0000256" key="1">
    <source>
        <dbReference type="ARBA" id="ARBA00004651"/>
    </source>
</evidence>
<evidence type="ECO:0000256" key="5">
    <source>
        <dbReference type="ARBA" id="ARBA00022989"/>
    </source>
</evidence>
<protein>
    <submittedName>
        <fullName evidence="10">ATP-binding cassette domain-containing protein</fullName>
    </submittedName>
</protein>
<comment type="subcellular location">
    <subcellularLocation>
        <location evidence="1">Cell membrane</location>
        <topology evidence="1">Multi-pass membrane protein</topology>
    </subcellularLocation>
</comment>
<feature type="domain" description="ABC transmembrane type-1" evidence="9">
    <location>
        <begin position="171"/>
        <end position="451"/>
    </location>
</feature>
<keyword evidence="5 7" id="KW-1133">Transmembrane helix</keyword>
<dbReference type="Proteomes" id="UP001243009">
    <property type="component" value="Unassembled WGS sequence"/>
</dbReference>
<dbReference type="InterPro" id="IPR039421">
    <property type="entry name" value="Type_1_exporter"/>
</dbReference>
<proteinExistence type="predicted"/>
<dbReference type="GO" id="GO:0005524">
    <property type="term" value="F:ATP binding"/>
    <property type="evidence" value="ECO:0007669"/>
    <property type="project" value="UniProtKB-KW"/>
</dbReference>
<evidence type="ECO:0000256" key="4">
    <source>
        <dbReference type="ARBA" id="ARBA00022840"/>
    </source>
</evidence>
<keyword evidence="6 7" id="KW-0472">Membrane</keyword>
<evidence type="ECO:0000256" key="7">
    <source>
        <dbReference type="SAM" id="Phobius"/>
    </source>
</evidence>
<evidence type="ECO:0000259" key="9">
    <source>
        <dbReference type="PROSITE" id="PS50929"/>
    </source>
</evidence>
<dbReference type="InterPro" id="IPR003439">
    <property type="entry name" value="ABC_transporter-like_ATP-bd"/>
</dbReference>
<organism evidence="10 11">
    <name type="scientific">Paracraurococcus lichenis</name>
    <dbReference type="NCBI Taxonomy" id="3064888"/>
    <lineage>
        <taxon>Bacteria</taxon>
        <taxon>Pseudomonadati</taxon>
        <taxon>Pseudomonadota</taxon>
        <taxon>Alphaproteobacteria</taxon>
        <taxon>Acetobacterales</taxon>
        <taxon>Roseomonadaceae</taxon>
        <taxon>Paracraurococcus</taxon>
    </lineage>
</organism>
<dbReference type="SUPFAM" id="SSF52540">
    <property type="entry name" value="P-loop containing nucleoside triphosphate hydrolases"/>
    <property type="match status" value="1"/>
</dbReference>
<dbReference type="PROSITE" id="PS50893">
    <property type="entry name" value="ABC_TRANSPORTER_2"/>
    <property type="match status" value="1"/>
</dbReference>
<dbReference type="PANTHER" id="PTHR24221">
    <property type="entry name" value="ATP-BINDING CASSETTE SUB-FAMILY B"/>
    <property type="match status" value="1"/>
</dbReference>
<evidence type="ECO:0000256" key="3">
    <source>
        <dbReference type="ARBA" id="ARBA00022741"/>
    </source>
</evidence>
<dbReference type="Pfam" id="PF00005">
    <property type="entry name" value="ABC_tran"/>
    <property type="match status" value="1"/>
</dbReference>
<keyword evidence="2 7" id="KW-0812">Transmembrane</keyword>
<dbReference type="InterPro" id="IPR003593">
    <property type="entry name" value="AAA+_ATPase"/>
</dbReference>
<evidence type="ECO:0000256" key="2">
    <source>
        <dbReference type="ARBA" id="ARBA00022692"/>
    </source>
</evidence>